<sequence>MQSVEDATLLTFPFIEMISPDLFSCIYYIFDLSSKIIWKQWQAVNNQFYWDVFRQLNTLDKLIVRDKDGDSNKDSYCYYSFRDPVSDNEVWRVKLSNPEKPSTDASVQGVKIAPVWVIYSDSLFVFTCSFLEMSSIYCR</sequence>
<feature type="non-terminal residue" evidence="1">
    <location>
        <position position="139"/>
    </location>
</feature>
<accession>A0A5J4TLZ2</accession>
<evidence type="ECO:0000313" key="2">
    <source>
        <dbReference type="Proteomes" id="UP000324800"/>
    </source>
</evidence>
<name>A0A5J4TLZ2_9EUKA</name>
<evidence type="ECO:0000313" key="1">
    <source>
        <dbReference type="EMBL" id="KAA6358830.1"/>
    </source>
</evidence>
<protein>
    <submittedName>
        <fullName evidence="1">Uncharacterized protein</fullName>
    </submittedName>
</protein>
<organism evidence="1 2">
    <name type="scientific">Streblomastix strix</name>
    <dbReference type="NCBI Taxonomy" id="222440"/>
    <lineage>
        <taxon>Eukaryota</taxon>
        <taxon>Metamonada</taxon>
        <taxon>Preaxostyla</taxon>
        <taxon>Oxymonadida</taxon>
        <taxon>Streblomastigidae</taxon>
        <taxon>Streblomastix</taxon>
    </lineage>
</organism>
<gene>
    <name evidence="1" type="ORF">EZS28_045643</name>
</gene>
<reference evidence="1 2" key="1">
    <citation type="submission" date="2019-03" db="EMBL/GenBank/DDBJ databases">
        <title>Single cell metagenomics reveals metabolic interactions within the superorganism composed of flagellate Streblomastix strix and complex community of Bacteroidetes bacteria on its surface.</title>
        <authorList>
            <person name="Treitli S.C."/>
            <person name="Kolisko M."/>
            <person name="Husnik F."/>
            <person name="Keeling P."/>
            <person name="Hampl V."/>
        </authorList>
    </citation>
    <scope>NUCLEOTIDE SEQUENCE [LARGE SCALE GENOMIC DNA]</scope>
    <source>
        <strain evidence="1">ST1C</strain>
    </source>
</reference>
<dbReference type="AlphaFoldDB" id="A0A5J4TLZ2"/>
<dbReference type="Proteomes" id="UP000324800">
    <property type="component" value="Unassembled WGS sequence"/>
</dbReference>
<dbReference type="EMBL" id="SNRW01029297">
    <property type="protein sequence ID" value="KAA6358830.1"/>
    <property type="molecule type" value="Genomic_DNA"/>
</dbReference>
<comment type="caution">
    <text evidence="1">The sequence shown here is derived from an EMBL/GenBank/DDBJ whole genome shotgun (WGS) entry which is preliminary data.</text>
</comment>
<proteinExistence type="predicted"/>